<gene>
    <name evidence="2" type="ORF">GYN02_17025</name>
    <name evidence="1" type="ORF">TU86_13370</name>
</gene>
<reference evidence="2 4" key="2">
    <citation type="submission" date="2020-01" db="EMBL/GenBank/DDBJ databases">
        <title>Comparative genomics of meat spoilage bacteria.</title>
        <authorList>
            <person name="Hilgarth M."/>
            <person name="Vogel R.F."/>
        </authorList>
    </citation>
    <scope>NUCLEOTIDE SEQUENCE [LARGE SCALE GENOMIC DNA]</scope>
    <source>
        <strain evidence="2 4">TMW2.2077</strain>
    </source>
</reference>
<dbReference type="PROSITE" id="PS51257">
    <property type="entry name" value="PROKAR_LIPOPROTEIN"/>
    <property type="match status" value="1"/>
</dbReference>
<sequence length="117" mass="12430">MKWGVLVAVLALGGCASVTDIEQTMPTMSVISGKKPDAYAQCLVQQLSRTRKAPQIEPHKEGLRVIVPQKLTSGPTAVIDIEERSGGSSIKVYESMSNVPIRPGDIRGAATHCISGD</sequence>
<evidence type="ECO:0000313" key="1">
    <source>
        <dbReference type="EMBL" id="KMN13074.1"/>
    </source>
</evidence>
<dbReference type="RefSeq" id="WP_048364800.1">
    <property type="nucleotide sequence ID" value="NZ_JAAEBV010000003.1"/>
</dbReference>
<evidence type="ECO:0000313" key="4">
    <source>
        <dbReference type="Proteomes" id="UP000809529"/>
    </source>
</evidence>
<proteinExistence type="predicted"/>
<keyword evidence="1" id="KW-0449">Lipoprotein</keyword>
<evidence type="ECO:0000313" key="3">
    <source>
        <dbReference type="Proteomes" id="UP000036325"/>
    </source>
</evidence>
<protein>
    <submittedName>
        <fullName evidence="1">Lipoprotein</fullName>
    </submittedName>
</protein>
<dbReference type="Proteomes" id="UP000036325">
    <property type="component" value="Unassembled WGS sequence"/>
</dbReference>
<dbReference type="PATRIC" id="fig|1608994.3.peg.3327"/>
<reference evidence="1 3" key="1">
    <citation type="submission" date="2015-02" db="EMBL/GenBank/DDBJ databases">
        <title>Pseudomonas helleri sp. nov. and Pseudomonas weihenstephanensis sp. nov., isolated from raw cows milk.</title>
        <authorList>
            <person name="von Neubeck M."/>
            <person name="Huptas C."/>
            <person name="Wenning M."/>
            <person name="Scherer S."/>
        </authorList>
    </citation>
    <scope>NUCLEOTIDE SEQUENCE [LARGE SCALE GENOMIC DNA]</scope>
    <source>
        <strain evidence="1 3">DSM 29166</strain>
    </source>
</reference>
<organism evidence="1 3">
    <name type="scientific">Pseudomonas weihenstephanensis</name>
    <dbReference type="NCBI Taxonomy" id="1608994"/>
    <lineage>
        <taxon>Bacteria</taxon>
        <taxon>Pseudomonadati</taxon>
        <taxon>Pseudomonadota</taxon>
        <taxon>Gammaproteobacteria</taxon>
        <taxon>Pseudomonadales</taxon>
        <taxon>Pseudomonadaceae</taxon>
        <taxon>Pseudomonas</taxon>
    </lineage>
</organism>
<dbReference type="OrthoDB" id="6888982at2"/>
<name>A0A0J6IXG1_9PSED</name>
<evidence type="ECO:0000313" key="2">
    <source>
        <dbReference type="EMBL" id="MBM1196872.1"/>
    </source>
</evidence>
<dbReference type="STRING" id="1608994.TU86_13370"/>
<dbReference type="EMBL" id="JYLF01000005">
    <property type="protein sequence ID" value="KMN13074.1"/>
    <property type="molecule type" value="Genomic_DNA"/>
</dbReference>
<keyword evidence="4" id="KW-1185">Reference proteome</keyword>
<accession>A0A0J6IXG1</accession>
<dbReference type="EMBL" id="JAAEBW010000010">
    <property type="protein sequence ID" value="MBM1196872.1"/>
    <property type="molecule type" value="Genomic_DNA"/>
</dbReference>
<accession>A0A0J6IMC3</accession>
<comment type="caution">
    <text evidence="1">The sequence shown here is derived from an EMBL/GenBank/DDBJ whole genome shotgun (WGS) entry which is preliminary data.</text>
</comment>
<dbReference type="AlphaFoldDB" id="A0A0J6IXG1"/>
<dbReference type="Proteomes" id="UP000809529">
    <property type="component" value="Unassembled WGS sequence"/>
</dbReference>